<feature type="domain" description="Sialidase" evidence="2">
    <location>
        <begin position="266"/>
        <end position="440"/>
    </location>
</feature>
<sequence>MSSGGTTSPGATWFGMAVSGERCALSGAGPVDGVVKAESVGATVFSEQDSGPCNLAPFDDCRRRTLWSQHCTALTWNVVLGNMPGIPKPTWRCSMSPFPKTAAWDSQRRYQGTRRRWRRFCGISLSGIAIVALLAGDPRNLPATAAPLVPGAASGDYRVTLGAEWSVSSPGPGHLSAFPQAFATDRVIDGVAERQIHLSWAENRDSTTVESVDKHAVSKDGAITFERLGELLPAMNMVRLGDGSLLSIEFVPGPTDPNTGDITLKTARSDDLGESWTRGTAIVKDTVGFSWIRVHRGILQLVDGTLLMPIYGLAQGDTRNRSALLQSADGGHTWTVRNAAILPPTASLGSNEWAISRTSDGRLIGFLRGHGQDAIFQTYSGDDGVTWTPPQVIDAPEGAPTGSVDPGVVLQPNGMLLLTYGRPDNSLLVSLDGTGRIWEDYQHVFGNAPRGGPARTTGSSGNTAIVSVSANQSVMFGDTCANIWGCREYGQLHRVWARMIDAVTPGTGKIDLATKVASGSVQLSGDVLDGPDAFPETRIQGATDGSSERYAAAPIAAGGELIIELDQTYTLDKIGLMLAYGIPQDADVQLSTDGNSWGKPILKTRDTVDYAVRYHQIEPTQAKYVKINAPSDGGSLDAVTEVELYAADTMTFENDAVNAPPRGFTDTRHAVVADTIMPGADSNRRLTLVDWDADSHATATLTSSATSEQRVDFQFAGGTYGSTGGVFSIPGRTDDGQTVTAYEFWVTANAAAGNFRVRARAGSGWVDIGTVPYAPAETWMPVSIETTATGAKLSMNGGTLETTARANEVASYTGITVSTYTVASAWGSQLDFDDIRITPLN</sequence>
<gene>
    <name evidence="3" type="ORF">E1269_18930</name>
</gene>
<dbReference type="InterPro" id="IPR011040">
    <property type="entry name" value="Sialidase"/>
</dbReference>
<keyword evidence="4" id="KW-1185">Reference proteome</keyword>
<dbReference type="CDD" id="cd15482">
    <property type="entry name" value="Sialidase_non-viral"/>
    <property type="match status" value="1"/>
</dbReference>
<dbReference type="EMBL" id="SMKZ01000028">
    <property type="protein sequence ID" value="TDE08013.1"/>
    <property type="molecule type" value="Genomic_DNA"/>
</dbReference>
<accession>A0A4R5DCM1</accession>
<dbReference type="SUPFAM" id="SSF49785">
    <property type="entry name" value="Galactose-binding domain-like"/>
    <property type="match status" value="1"/>
</dbReference>
<dbReference type="InterPro" id="IPR000421">
    <property type="entry name" value="FA58C"/>
</dbReference>
<comment type="caution">
    <text evidence="3">The sequence shown here is derived from an EMBL/GenBank/DDBJ whole genome shotgun (WGS) entry which is preliminary data.</text>
</comment>
<dbReference type="InParanoid" id="A0A4R5DCM1"/>
<dbReference type="InterPro" id="IPR036278">
    <property type="entry name" value="Sialidase_sf"/>
</dbReference>
<dbReference type="SUPFAM" id="SSF50939">
    <property type="entry name" value="Sialidases"/>
    <property type="match status" value="1"/>
</dbReference>
<dbReference type="Pfam" id="PF00754">
    <property type="entry name" value="F5_F8_type_C"/>
    <property type="match status" value="1"/>
</dbReference>
<evidence type="ECO:0000259" key="1">
    <source>
        <dbReference type="Pfam" id="PF00754"/>
    </source>
</evidence>
<dbReference type="OrthoDB" id="7294637at2"/>
<dbReference type="Gene3D" id="2.120.10.10">
    <property type="match status" value="1"/>
</dbReference>
<dbReference type="AlphaFoldDB" id="A0A4R5DCM1"/>
<reference evidence="3 4" key="1">
    <citation type="submission" date="2019-03" db="EMBL/GenBank/DDBJ databases">
        <title>Draft genome sequences of novel Actinobacteria.</title>
        <authorList>
            <person name="Sahin N."/>
            <person name="Ay H."/>
            <person name="Saygin H."/>
        </authorList>
    </citation>
    <scope>NUCLEOTIDE SEQUENCE [LARGE SCALE GENOMIC DNA]</scope>
    <source>
        <strain evidence="3 4">5K138</strain>
    </source>
</reference>
<dbReference type="Gene3D" id="2.60.120.260">
    <property type="entry name" value="Galactose-binding domain-like"/>
    <property type="match status" value="1"/>
</dbReference>
<dbReference type="InterPro" id="IPR008979">
    <property type="entry name" value="Galactose-bd-like_sf"/>
</dbReference>
<dbReference type="Proteomes" id="UP000294739">
    <property type="component" value="Unassembled WGS sequence"/>
</dbReference>
<evidence type="ECO:0000313" key="3">
    <source>
        <dbReference type="EMBL" id="TDE08013.1"/>
    </source>
</evidence>
<feature type="domain" description="F5/8 type C" evidence="1">
    <location>
        <begin position="539"/>
        <end position="635"/>
    </location>
</feature>
<protein>
    <submittedName>
        <fullName evidence="3">Uncharacterized protein</fullName>
    </submittedName>
</protein>
<proteinExistence type="predicted"/>
<organism evidence="3 4">
    <name type="scientific">Jiangella asiatica</name>
    <dbReference type="NCBI Taxonomy" id="2530372"/>
    <lineage>
        <taxon>Bacteria</taxon>
        <taxon>Bacillati</taxon>
        <taxon>Actinomycetota</taxon>
        <taxon>Actinomycetes</taxon>
        <taxon>Jiangellales</taxon>
        <taxon>Jiangellaceae</taxon>
        <taxon>Jiangella</taxon>
    </lineage>
</organism>
<evidence type="ECO:0000313" key="4">
    <source>
        <dbReference type="Proteomes" id="UP000294739"/>
    </source>
</evidence>
<evidence type="ECO:0000259" key="2">
    <source>
        <dbReference type="Pfam" id="PF13088"/>
    </source>
</evidence>
<dbReference type="Pfam" id="PF13088">
    <property type="entry name" value="BNR_2"/>
    <property type="match status" value="1"/>
</dbReference>
<name>A0A4R5DCM1_9ACTN</name>